<dbReference type="Proteomes" id="UP000005084">
    <property type="component" value="Unassembled WGS sequence"/>
</dbReference>
<dbReference type="HOGENOM" id="CLU_2434941_0_0_11"/>
<protein>
    <submittedName>
        <fullName evidence="1">Uncharacterized protein</fullName>
    </submittedName>
</protein>
<accession>C5EBU5</accession>
<gene>
    <name evidence="1" type="ORF">BLIG_01223</name>
</gene>
<dbReference type="EMBL" id="DS990241">
    <property type="protein sequence ID" value="EEQ55485.1"/>
    <property type="molecule type" value="Genomic_DNA"/>
</dbReference>
<organism evidence="1">
    <name type="scientific">Bifidobacterium longum subsp. infantis CCUG 52486</name>
    <dbReference type="NCBI Taxonomy" id="537937"/>
    <lineage>
        <taxon>Bacteria</taxon>
        <taxon>Bacillati</taxon>
        <taxon>Actinomycetota</taxon>
        <taxon>Actinomycetes</taxon>
        <taxon>Bifidobacteriales</taxon>
        <taxon>Bifidobacteriaceae</taxon>
        <taxon>Bifidobacterium</taxon>
    </lineage>
</organism>
<dbReference type="AlphaFoldDB" id="C5EBU5"/>
<reference evidence="1" key="1">
    <citation type="submission" date="2008-08" db="EMBL/GenBank/DDBJ databases">
        <title>Annotation of Bifidobacterium longum subsp. infantis CCUG 52486.</title>
        <authorList>
            <consortium name="The Broad Institute Genome Sequencing Platform"/>
            <person name="Gougoulias C."/>
            <person name="Tuohy K.M."/>
            <person name="Gibson G.R."/>
            <person name="Ward D."/>
            <person name="Mehta T."/>
            <person name="Young S."/>
            <person name="Jaffe D."/>
            <person name="Gnerre S."/>
            <person name="Berlin A."/>
            <person name="Heiman D."/>
            <person name="Hepburn T."/>
            <person name="Shea T."/>
            <person name="Sykes S."/>
            <person name="Alvarado L."/>
            <person name="Kodira C."/>
            <person name="Borodovsky M."/>
            <person name="Lander E."/>
            <person name="Galagan J."/>
            <person name="Nusbaum C."/>
            <person name="Birren B."/>
        </authorList>
    </citation>
    <scope>NUCLEOTIDE SEQUENCE [LARGE SCALE GENOMIC DNA]</scope>
    <source>
        <strain evidence="1">CCUG 52486</strain>
    </source>
</reference>
<proteinExistence type="predicted"/>
<evidence type="ECO:0000313" key="1">
    <source>
        <dbReference type="EMBL" id="EEQ55485.1"/>
    </source>
</evidence>
<sequence length="90" mass="10136">MCVGISVANRLIGNHGSTSFIVTWDTLRPTGSPLYPTIPHFSPLMHDLLTLLGQLPMDCACRPRLSHEWTLRTFNPRRAPHRPSSMVNSR</sequence>
<name>C5EBU5_BIFLI</name>